<evidence type="ECO:0000313" key="2">
    <source>
        <dbReference type="Proteomes" id="UP001311232"/>
    </source>
</evidence>
<dbReference type="AlphaFoldDB" id="A0AAV9R1K1"/>
<dbReference type="Proteomes" id="UP001311232">
    <property type="component" value="Unassembled WGS sequence"/>
</dbReference>
<name>A0AAV9R1K1_9TELE</name>
<sequence length="156" mass="17103">MLINHAPSTSQLVATPIAHMGRDWEKNREVKVNMAVSLQAEETERTGVQAALQGHSCILHPQQFRFCLKPTEASSHRVHADLSTEVKQQRWRHSPTVLVLHSVCDLFQVWRSNTVEPEVMVPVVCSSSSGGPGLQHSDVSMVPAVAGSTAGSDRLF</sequence>
<reference evidence="1 2" key="1">
    <citation type="submission" date="2021-06" db="EMBL/GenBank/DDBJ databases">
        <authorList>
            <person name="Palmer J.M."/>
        </authorList>
    </citation>
    <scope>NUCLEOTIDE SEQUENCE [LARGE SCALE GENOMIC DNA]</scope>
    <source>
        <strain evidence="1 2">MEX-2019</strain>
        <tissue evidence="1">Muscle</tissue>
    </source>
</reference>
<organism evidence="1 2">
    <name type="scientific">Crenichthys baileyi</name>
    <name type="common">White River springfish</name>
    <dbReference type="NCBI Taxonomy" id="28760"/>
    <lineage>
        <taxon>Eukaryota</taxon>
        <taxon>Metazoa</taxon>
        <taxon>Chordata</taxon>
        <taxon>Craniata</taxon>
        <taxon>Vertebrata</taxon>
        <taxon>Euteleostomi</taxon>
        <taxon>Actinopterygii</taxon>
        <taxon>Neopterygii</taxon>
        <taxon>Teleostei</taxon>
        <taxon>Neoteleostei</taxon>
        <taxon>Acanthomorphata</taxon>
        <taxon>Ovalentaria</taxon>
        <taxon>Atherinomorphae</taxon>
        <taxon>Cyprinodontiformes</taxon>
        <taxon>Goodeidae</taxon>
        <taxon>Crenichthys</taxon>
    </lineage>
</organism>
<keyword evidence="2" id="KW-1185">Reference proteome</keyword>
<proteinExistence type="predicted"/>
<comment type="caution">
    <text evidence="1">The sequence shown here is derived from an EMBL/GenBank/DDBJ whole genome shotgun (WGS) entry which is preliminary data.</text>
</comment>
<dbReference type="EMBL" id="JAHHUM010002620">
    <property type="protein sequence ID" value="KAK5602334.1"/>
    <property type="molecule type" value="Genomic_DNA"/>
</dbReference>
<evidence type="ECO:0000313" key="1">
    <source>
        <dbReference type="EMBL" id="KAK5602334.1"/>
    </source>
</evidence>
<protein>
    <submittedName>
        <fullName evidence="1">Uncharacterized protein</fullName>
    </submittedName>
</protein>
<gene>
    <name evidence="1" type="ORF">CRENBAI_013737</name>
</gene>
<accession>A0AAV9R1K1</accession>